<reference evidence="2" key="1">
    <citation type="journal article" date="2015" name="Nature">
        <title>Complex archaea that bridge the gap between prokaryotes and eukaryotes.</title>
        <authorList>
            <person name="Spang A."/>
            <person name="Saw J.H."/>
            <person name="Jorgensen S.L."/>
            <person name="Zaremba-Niedzwiedzka K."/>
            <person name="Martijn J."/>
            <person name="Lind A.E."/>
            <person name="van Eijk R."/>
            <person name="Schleper C."/>
            <person name="Guy L."/>
            <person name="Ettema T.J."/>
        </authorList>
    </citation>
    <scope>NUCLEOTIDE SEQUENCE</scope>
</reference>
<sequence>MTEKPDFSKDTGPGEPEVDNIYIPGRNYSSSQVEDTGCALCRRKVGYWEHDGTQLYGTEGQRRRYVWSLAPQDIPAKCTICDDCLEPIIGRGDLELCEDDQGRNVGSLSDASIKALFTQGAREAINIFAEISEMPDRPSGFILPLTILEIEQMMNFADQASGTYSHYGAGKGYALAALAFDKVLRDPSFMDAADYYVEIWLEAQRLEWEASEALYSSSEDLYEQLLEATRNAADTAEDK</sequence>
<protein>
    <submittedName>
        <fullName evidence="2">Uncharacterized protein</fullName>
    </submittedName>
</protein>
<organism evidence="2">
    <name type="scientific">marine sediment metagenome</name>
    <dbReference type="NCBI Taxonomy" id="412755"/>
    <lineage>
        <taxon>unclassified sequences</taxon>
        <taxon>metagenomes</taxon>
        <taxon>ecological metagenomes</taxon>
    </lineage>
</organism>
<proteinExistence type="predicted"/>
<evidence type="ECO:0000313" key="2">
    <source>
        <dbReference type="EMBL" id="KKO08556.1"/>
    </source>
</evidence>
<dbReference type="AlphaFoldDB" id="A0A0F9VTV9"/>
<name>A0A0F9VTV9_9ZZZZ</name>
<dbReference type="EMBL" id="LAZR01000009">
    <property type="protein sequence ID" value="KKO08556.1"/>
    <property type="molecule type" value="Genomic_DNA"/>
</dbReference>
<feature type="region of interest" description="Disordered" evidence="1">
    <location>
        <begin position="1"/>
        <end position="22"/>
    </location>
</feature>
<comment type="caution">
    <text evidence="2">The sequence shown here is derived from an EMBL/GenBank/DDBJ whole genome shotgun (WGS) entry which is preliminary data.</text>
</comment>
<gene>
    <name evidence="2" type="ORF">LCGC14_0044960</name>
</gene>
<evidence type="ECO:0000256" key="1">
    <source>
        <dbReference type="SAM" id="MobiDB-lite"/>
    </source>
</evidence>
<accession>A0A0F9VTV9</accession>